<sequence>MLERSRSLLFAPYGFLFLSESVQDSYRDGSHAGLGDSVVMKTWCQQQRNLYANHVTRIHLSWHRFRAQMPIESGWLQGEYLILLCQSSPQTVL</sequence>
<accession>A0ABR3MYY3</accession>
<reference evidence="1 2" key="1">
    <citation type="submission" date="2023-09" db="EMBL/GenBank/DDBJ databases">
        <authorList>
            <person name="Wang M."/>
        </authorList>
    </citation>
    <scope>NUCLEOTIDE SEQUENCE [LARGE SCALE GENOMIC DNA]</scope>
    <source>
        <strain evidence="1">GT-2023</strain>
        <tissue evidence="1">Liver</tissue>
    </source>
</reference>
<dbReference type="EMBL" id="JAYMGO010000008">
    <property type="protein sequence ID" value="KAL1269852.1"/>
    <property type="molecule type" value="Genomic_DNA"/>
</dbReference>
<evidence type="ECO:0008006" key="3">
    <source>
        <dbReference type="Google" id="ProtNLM"/>
    </source>
</evidence>
<gene>
    <name evidence="1" type="ORF">QQF64_032141</name>
</gene>
<evidence type="ECO:0000313" key="2">
    <source>
        <dbReference type="Proteomes" id="UP001558613"/>
    </source>
</evidence>
<organism evidence="1 2">
    <name type="scientific">Cirrhinus molitorella</name>
    <name type="common">mud carp</name>
    <dbReference type="NCBI Taxonomy" id="172907"/>
    <lineage>
        <taxon>Eukaryota</taxon>
        <taxon>Metazoa</taxon>
        <taxon>Chordata</taxon>
        <taxon>Craniata</taxon>
        <taxon>Vertebrata</taxon>
        <taxon>Euteleostomi</taxon>
        <taxon>Actinopterygii</taxon>
        <taxon>Neopterygii</taxon>
        <taxon>Teleostei</taxon>
        <taxon>Ostariophysi</taxon>
        <taxon>Cypriniformes</taxon>
        <taxon>Cyprinidae</taxon>
        <taxon>Labeoninae</taxon>
        <taxon>Labeonini</taxon>
        <taxon>Cirrhinus</taxon>
    </lineage>
</organism>
<dbReference type="Proteomes" id="UP001558613">
    <property type="component" value="Unassembled WGS sequence"/>
</dbReference>
<keyword evidence="2" id="KW-1185">Reference proteome</keyword>
<protein>
    <recommendedName>
        <fullName evidence="3">MHC class I antigen</fullName>
    </recommendedName>
</protein>
<evidence type="ECO:0000313" key="1">
    <source>
        <dbReference type="EMBL" id="KAL1269852.1"/>
    </source>
</evidence>
<name>A0ABR3MYY3_9TELE</name>
<proteinExistence type="predicted"/>
<comment type="caution">
    <text evidence="1">The sequence shown here is derived from an EMBL/GenBank/DDBJ whole genome shotgun (WGS) entry which is preliminary data.</text>
</comment>